<accession>A0A4R3MT18</accession>
<evidence type="ECO:0000313" key="2">
    <source>
        <dbReference type="EMBL" id="TCT19548.1"/>
    </source>
</evidence>
<dbReference type="EMBL" id="SMAO01000008">
    <property type="protein sequence ID" value="TCT19548.1"/>
    <property type="molecule type" value="Genomic_DNA"/>
</dbReference>
<dbReference type="SMART" id="SM00880">
    <property type="entry name" value="CHAD"/>
    <property type="match status" value="1"/>
</dbReference>
<protein>
    <submittedName>
        <fullName evidence="2">CHAD domain-containing protein</fullName>
    </submittedName>
</protein>
<name>A0A4R3MT18_9GAMM</name>
<evidence type="ECO:0000259" key="1">
    <source>
        <dbReference type="PROSITE" id="PS51708"/>
    </source>
</evidence>
<dbReference type="InterPro" id="IPR007899">
    <property type="entry name" value="CHAD_dom"/>
</dbReference>
<dbReference type="RefSeq" id="WP_132978054.1">
    <property type="nucleotide sequence ID" value="NZ_SMAO01000008.1"/>
</dbReference>
<dbReference type="InterPro" id="IPR038186">
    <property type="entry name" value="CHAD_dom_sf"/>
</dbReference>
<organism evidence="2 3">
    <name type="scientific">Thiobaca trueperi</name>
    <dbReference type="NCBI Taxonomy" id="127458"/>
    <lineage>
        <taxon>Bacteria</taxon>
        <taxon>Pseudomonadati</taxon>
        <taxon>Pseudomonadota</taxon>
        <taxon>Gammaproteobacteria</taxon>
        <taxon>Chromatiales</taxon>
        <taxon>Chromatiaceae</taxon>
        <taxon>Thiobaca</taxon>
    </lineage>
</organism>
<comment type="caution">
    <text evidence="2">The sequence shown here is derived from an EMBL/GenBank/DDBJ whole genome shotgun (WGS) entry which is preliminary data.</text>
</comment>
<dbReference type="Gene3D" id="1.40.20.10">
    <property type="entry name" value="CHAD domain"/>
    <property type="match status" value="1"/>
</dbReference>
<dbReference type="PROSITE" id="PS51708">
    <property type="entry name" value="CHAD"/>
    <property type="match status" value="1"/>
</dbReference>
<dbReference type="PANTHER" id="PTHR39339">
    <property type="entry name" value="SLR1444 PROTEIN"/>
    <property type="match status" value="1"/>
</dbReference>
<dbReference type="PANTHER" id="PTHR39339:SF1">
    <property type="entry name" value="CHAD DOMAIN-CONTAINING PROTEIN"/>
    <property type="match status" value="1"/>
</dbReference>
<proteinExistence type="predicted"/>
<keyword evidence="3" id="KW-1185">Reference proteome</keyword>
<dbReference type="AlphaFoldDB" id="A0A4R3MT18"/>
<dbReference type="OrthoDB" id="9810154at2"/>
<reference evidence="2 3" key="1">
    <citation type="submission" date="2019-03" db="EMBL/GenBank/DDBJ databases">
        <title>Genomic Encyclopedia of Type Strains, Phase IV (KMG-IV): sequencing the most valuable type-strain genomes for metagenomic binning, comparative biology and taxonomic classification.</title>
        <authorList>
            <person name="Goeker M."/>
        </authorList>
    </citation>
    <scope>NUCLEOTIDE SEQUENCE [LARGE SCALE GENOMIC DNA]</scope>
    <source>
        <strain evidence="2 3">DSM 13587</strain>
    </source>
</reference>
<evidence type="ECO:0000313" key="3">
    <source>
        <dbReference type="Proteomes" id="UP000295717"/>
    </source>
</evidence>
<dbReference type="Pfam" id="PF05235">
    <property type="entry name" value="CHAD"/>
    <property type="match status" value="1"/>
</dbReference>
<dbReference type="Proteomes" id="UP000295717">
    <property type="component" value="Unassembled WGS sequence"/>
</dbReference>
<sequence>MSESSRPDRPLDPTEDADVVVRTILRGLFSTLLATLDGVRANEDPEPLHDLRVATRRIRSVLTQVRGVFPEHEVADYKARFAWLQGVTGPVRDLDVYLLGFETDRQCLPAPLRPCLEPLHAELSHRYDDERGHLLTALDSDAFVRLIEDWRVFLDAPVAAQRPGQIIPVNARRPIKAVADAQIRRLAKRVRREGRAIRPDSPPEALHALRKHCKKLRYLMEFFQGLYPKRDIRQLIDLLKTLLDQLGHFQDLSVQARYLTELARHLHETGQAGTDTLLAMGALIGRLLERQQVARDAFDEVFAGYLDPSHQRLLRALF</sequence>
<feature type="domain" description="CHAD" evidence="1">
    <location>
        <begin position="14"/>
        <end position="307"/>
    </location>
</feature>
<gene>
    <name evidence="2" type="ORF">EDC35_108155</name>
</gene>